<dbReference type="GO" id="GO:0030154">
    <property type="term" value="P:cell differentiation"/>
    <property type="evidence" value="ECO:0007669"/>
    <property type="project" value="UniProtKB-UniRule"/>
</dbReference>
<dbReference type="EMBL" id="CM007382">
    <property type="protein sequence ID" value="ONK77622.1"/>
    <property type="molecule type" value="Genomic_DNA"/>
</dbReference>
<keyword evidence="5 10" id="KW-0964">Secreted</keyword>
<comment type="function">
    <text evidence="1 10">Promotes plant cell differentiation, organogenesis and somatic embryogenesis as well as cell proliferation.</text>
</comment>
<dbReference type="Proteomes" id="UP000243459">
    <property type="component" value="Chromosome 2"/>
</dbReference>
<keyword evidence="6 10" id="KW-0765">Sulfation</keyword>
<keyword evidence="9 10" id="KW-0339">Growth factor</keyword>
<dbReference type="GO" id="GO:0008083">
    <property type="term" value="F:growth factor activity"/>
    <property type="evidence" value="ECO:0007669"/>
    <property type="project" value="UniProtKB-UniRule"/>
</dbReference>
<comment type="subcellular location">
    <subcellularLocation>
        <location evidence="2 10">Secreted</location>
    </subcellularLocation>
</comment>
<accession>A0A5P1FHQ1</accession>
<keyword evidence="8 10" id="KW-0221">Differentiation</keyword>
<dbReference type="Gramene" id="ONK77622">
    <property type="protein sequence ID" value="ONK77622"/>
    <property type="gene ID" value="A4U43_C02F8730"/>
</dbReference>
<evidence type="ECO:0000256" key="6">
    <source>
        <dbReference type="ARBA" id="ARBA00022641"/>
    </source>
</evidence>
<evidence type="ECO:0000256" key="10">
    <source>
        <dbReference type="RuleBase" id="RU368031"/>
    </source>
</evidence>
<evidence type="ECO:0000256" key="8">
    <source>
        <dbReference type="ARBA" id="ARBA00022782"/>
    </source>
</evidence>
<gene>
    <name evidence="11" type="ORF">A4U43_C02F8730</name>
</gene>
<reference evidence="12" key="1">
    <citation type="journal article" date="2017" name="Nat. Commun.">
        <title>The asparagus genome sheds light on the origin and evolution of a young Y chromosome.</title>
        <authorList>
            <person name="Harkess A."/>
            <person name="Zhou J."/>
            <person name="Xu C."/>
            <person name="Bowers J.E."/>
            <person name="Van der Hulst R."/>
            <person name="Ayyampalayam S."/>
            <person name="Mercati F."/>
            <person name="Riccardi P."/>
            <person name="McKain M.R."/>
            <person name="Kakrana A."/>
            <person name="Tang H."/>
            <person name="Ray J."/>
            <person name="Groenendijk J."/>
            <person name="Arikit S."/>
            <person name="Mathioni S.M."/>
            <person name="Nakano M."/>
            <person name="Shan H."/>
            <person name="Telgmann-Rauber A."/>
            <person name="Kanno A."/>
            <person name="Yue Z."/>
            <person name="Chen H."/>
            <person name="Li W."/>
            <person name="Chen Y."/>
            <person name="Xu X."/>
            <person name="Zhang Y."/>
            <person name="Luo S."/>
            <person name="Chen H."/>
            <person name="Gao J."/>
            <person name="Mao Z."/>
            <person name="Pires J.C."/>
            <person name="Luo M."/>
            <person name="Kudrna D."/>
            <person name="Wing R.A."/>
            <person name="Meyers B.C."/>
            <person name="Yi K."/>
            <person name="Kong H."/>
            <person name="Lavrijsen P."/>
            <person name="Sunseri F."/>
            <person name="Falavigna A."/>
            <person name="Ye Y."/>
            <person name="Leebens-Mack J.H."/>
            <person name="Chen G."/>
        </authorList>
    </citation>
    <scope>NUCLEOTIDE SEQUENCE [LARGE SCALE GENOMIC DNA]</scope>
    <source>
        <strain evidence="12">cv. DH0086</strain>
    </source>
</reference>
<name>A0A5P1FHQ1_ASPOF</name>
<sequence length="108" mass="12104">MKRISSFHSLIILVVSAVVLSSLFVITKTAASRVSIAKPSYIPSAVHNTAQYHSEQGKDQALQAEMEGYDSLDLMGPEHCDDGDEECLRRRMTSEAHLDYIYTQHHKP</sequence>
<dbReference type="Pfam" id="PF06404">
    <property type="entry name" value="PSK"/>
    <property type="match status" value="1"/>
</dbReference>
<dbReference type="InterPro" id="IPR009438">
    <property type="entry name" value="Phytosulfokine"/>
</dbReference>
<evidence type="ECO:0000256" key="4">
    <source>
        <dbReference type="ARBA" id="ARBA00022473"/>
    </source>
</evidence>
<comment type="PTM">
    <text evidence="10">Sulfation is important for activity and for the binding to a putative membrane receptor.</text>
</comment>
<evidence type="ECO:0000256" key="2">
    <source>
        <dbReference type="ARBA" id="ARBA00004613"/>
    </source>
</evidence>
<keyword evidence="12" id="KW-1185">Reference proteome</keyword>
<dbReference type="GO" id="GO:0008283">
    <property type="term" value="P:cell population proliferation"/>
    <property type="evidence" value="ECO:0007669"/>
    <property type="project" value="UniProtKB-UniRule"/>
</dbReference>
<protein>
    <recommendedName>
        <fullName evidence="10">Phytosulfokine</fullName>
    </recommendedName>
    <component>
        <recommendedName>
            <fullName evidence="10">Phytosulfokine-alpha</fullName>
            <shortName evidence="10">PSK-alpha</shortName>
            <shortName evidence="10">Phytosulfokine-a</shortName>
        </recommendedName>
    </component>
    <component>
        <recommendedName>
            <fullName evidence="10">Phytosulfokine-beta</fullName>
            <shortName evidence="10">PSK-beta</shortName>
            <shortName evidence="10">Phytosulfokine-b</shortName>
        </recommendedName>
    </component>
</protein>
<evidence type="ECO:0000313" key="11">
    <source>
        <dbReference type="EMBL" id="ONK77622.1"/>
    </source>
</evidence>
<evidence type="ECO:0000313" key="12">
    <source>
        <dbReference type="Proteomes" id="UP000243459"/>
    </source>
</evidence>
<evidence type="ECO:0000256" key="9">
    <source>
        <dbReference type="ARBA" id="ARBA00023030"/>
    </source>
</evidence>
<proteinExistence type="inferred from homology"/>
<dbReference type="AlphaFoldDB" id="A0A5P1FHQ1"/>
<organism evidence="11 12">
    <name type="scientific">Asparagus officinalis</name>
    <name type="common">Garden asparagus</name>
    <dbReference type="NCBI Taxonomy" id="4686"/>
    <lineage>
        <taxon>Eukaryota</taxon>
        <taxon>Viridiplantae</taxon>
        <taxon>Streptophyta</taxon>
        <taxon>Embryophyta</taxon>
        <taxon>Tracheophyta</taxon>
        <taxon>Spermatophyta</taxon>
        <taxon>Magnoliopsida</taxon>
        <taxon>Liliopsida</taxon>
        <taxon>Asparagales</taxon>
        <taxon>Asparagaceae</taxon>
        <taxon>Asparagoideae</taxon>
        <taxon>Asparagus</taxon>
    </lineage>
</organism>
<evidence type="ECO:0000256" key="3">
    <source>
        <dbReference type="ARBA" id="ARBA00010781"/>
    </source>
</evidence>
<comment type="PTM">
    <text evidence="10">PSK-alpha is produced by endopeptidase digestion. PSK-beta is produced from PSK-alpha by exopeptidase digestion.</text>
</comment>
<dbReference type="PANTHER" id="PTHR33285:SF33">
    <property type="entry name" value="PHYTOSULFOKINE"/>
    <property type="match status" value="1"/>
</dbReference>
<evidence type="ECO:0000256" key="5">
    <source>
        <dbReference type="ARBA" id="ARBA00022525"/>
    </source>
</evidence>
<keyword evidence="7 10" id="KW-0732">Signal</keyword>
<dbReference type="PANTHER" id="PTHR33285">
    <property type="entry name" value="PHYTOSULFOKINES 3"/>
    <property type="match status" value="1"/>
</dbReference>
<dbReference type="OrthoDB" id="785983at2759"/>
<evidence type="ECO:0000256" key="1">
    <source>
        <dbReference type="ARBA" id="ARBA00003158"/>
    </source>
</evidence>
<keyword evidence="4 10" id="KW-0217">Developmental protein</keyword>
<dbReference type="GO" id="GO:0005576">
    <property type="term" value="C:extracellular region"/>
    <property type="evidence" value="ECO:0007669"/>
    <property type="project" value="UniProtKB-SubCell"/>
</dbReference>
<comment type="similarity">
    <text evidence="3 10">Belongs to the phytosulfokine family.</text>
</comment>
<evidence type="ECO:0000256" key="7">
    <source>
        <dbReference type="ARBA" id="ARBA00022729"/>
    </source>
</evidence>